<dbReference type="AlphaFoldDB" id="A0A8S3JPM2"/>
<dbReference type="Gene3D" id="1.25.40.10">
    <property type="entry name" value="Tetratricopeptide repeat domain"/>
    <property type="match status" value="1"/>
</dbReference>
<proteinExistence type="predicted"/>
<sequence>RLFSLLEQKDNNSLASLLHGYAINGQGQQALNLFEKVKSELIFNEQVYKAILHACAFTGDLVDEAREIYKTIPDTYKTSQVAAAM</sequence>
<reference evidence="2" key="1">
    <citation type="submission" date="2021-02" db="EMBL/GenBank/DDBJ databases">
        <authorList>
            <person name="Nowell W R."/>
        </authorList>
    </citation>
    <scope>NUCLEOTIDE SEQUENCE</scope>
</reference>
<gene>
    <name evidence="1" type="ORF">BYL167_LOCUS72828</name>
    <name evidence="2" type="ORF">GIL414_LOCUS83894</name>
</gene>
<evidence type="ECO:0000313" key="2">
    <source>
        <dbReference type="EMBL" id="CAF5220215.1"/>
    </source>
</evidence>
<organism evidence="2 3">
    <name type="scientific">Rotaria magnacalcarata</name>
    <dbReference type="NCBI Taxonomy" id="392030"/>
    <lineage>
        <taxon>Eukaryota</taxon>
        <taxon>Metazoa</taxon>
        <taxon>Spiralia</taxon>
        <taxon>Gnathifera</taxon>
        <taxon>Rotifera</taxon>
        <taxon>Eurotatoria</taxon>
        <taxon>Bdelloidea</taxon>
        <taxon>Philodinida</taxon>
        <taxon>Philodinidae</taxon>
        <taxon>Rotaria</taxon>
    </lineage>
</organism>
<dbReference type="InterPro" id="IPR011990">
    <property type="entry name" value="TPR-like_helical_dom_sf"/>
</dbReference>
<evidence type="ECO:0000313" key="1">
    <source>
        <dbReference type="EMBL" id="CAF5153516.1"/>
    </source>
</evidence>
<protein>
    <recommendedName>
        <fullName evidence="4">Pentatricopeptide repeat-containing protein</fullName>
    </recommendedName>
</protein>
<name>A0A8S3JPM2_9BILA</name>
<evidence type="ECO:0008006" key="4">
    <source>
        <dbReference type="Google" id="ProtNLM"/>
    </source>
</evidence>
<dbReference type="Proteomes" id="UP000681967">
    <property type="component" value="Unassembled WGS sequence"/>
</dbReference>
<feature type="non-terminal residue" evidence="2">
    <location>
        <position position="85"/>
    </location>
</feature>
<dbReference type="EMBL" id="CAJOBJ010364538">
    <property type="protein sequence ID" value="CAF5220215.1"/>
    <property type="molecule type" value="Genomic_DNA"/>
</dbReference>
<dbReference type="Proteomes" id="UP000681720">
    <property type="component" value="Unassembled WGS sequence"/>
</dbReference>
<evidence type="ECO:0000313" key="3">
    <source>
        <dbReference type="Proteomes" id="UP000681720"/>
    </source>
</evidence>
<accession>A0A8S3JPM2</accession>
<comment type="caution">
    <text evidence="2">The sequence shown here is derived from an EMBL/GenBank/DDBJ whole genome shotgun (WGS) entry which is preliminary data.</text>
</comment>
<dbReference type="EMBL" id="CAJOBH010259570">
    <property type="protein sequence ID" value="CAF5153516.1"/>
    <property type="molecule type" value="Genomic_DNA"/>
</dbReference>
<feature type="non-terminal residue" evidence="2">
    <location>
        <position position="1"/>
    </location>
</feature>